<dbReference type="InterPro" id="IPR006626">
    <property type="entry name" value="PbH1"/>
</dbReference>
<keyword evidence="3" id="KW-0134">Cell wall</keyword>
<dbReference type="GO" id="GO:0071555">
    <property type="term" value="P:cell wall organization"/>
    <property type="evidence" value="ECO:0007669"/>
    <property type="project" value="UniProtKB-KW"/>
</dbReference>
<organism evidence="9 10">
    <name type="scientific">Abeliophyllum distichum</name>
    <dbReference type="NCBI Taxonomy" id="126358"/>
    <lineage>
        <taxon>Eukaryota</taxon>
        <taxon>Viridiplantae</taxon>
        <taxon>Streptophyta</taxon>
        <taxon>Embryophyta</taxon>
        <taxon>Tracheophyta</taxon>
        <taxon>Spermatophyta</taxon>
        <taxon>Magnoliopsida</taxon>
        <taxon>eudicotyledons</taxon>
        <taxon>Gunneridae</taxon>
        <taxon>Pentapetalae</taxon>
        <taxon>asterids</taxon>
        <taxon>lamiids</taxon>
        <taxon>Lamiales</taxon>
        <taxon>Oleaceae</taxon>
        <taxon>Forsythieae</taxon>
        <taxon>Abeliophyllum</taxon>
    </lineage>
</organism>
<dbReference type="InterPro" id="IPR012334">
    <property type="entry name" value="Pectin_lyas_fold"/>
</dbReference>
<comment type="caution">
    <text evidence="9">The sequence shown here is derived from an EMBL/GenBank/DDBJ whole genome shotgun (WGS) entry which is preliminary data.</text>
</comment>
<evidence type="ECO:0000256" key="5">
    <source>
        <dbReference type="ARBA" id="ARBA00022801"/>
    </source>
</evidence>
<dbReference type="GO" id="GO:0004553">
    <property type="term" value="F:hydrolase activity, hydrolyzing O-glycosyl compounds"/>
    <property type="evidence" value="ECO:0007669"/>
    <property type="project" value="UniProtKB-ARBA"/>
</dbReference>
<evidence type="ECO:0000313" key="10">
    <source>
        <dbReference type="Proteomes" id="UP001604336"/>
    </source>
</evidence>
<comment type="subcellular location">
    <subcellularLocation>
        <location evidence="1">Secreted</location>
        <location evidence="1">Cell wall</location>
    </subcellularLocation>
</comment>
<keyword evidence="4" id="KW-0964">Secreted</keyword>
<evidence type="ECO:0000256" key="1">
    <source>
        <dbReference type="ARBA" id="ARBA00004191"/>
    </source>
</evidence>
<keyword evidence="10" id="KW-1185">Reference proteome</keyword>
<evidence type="ECO:0000256" key="3">
    <source>
        <dbReference type="ARBA" id="ARBA00022512"/>
    </source>
</evidence>
<proteinExistence type="inferred from homology"/>
<dbReference type="SMART" id="SM00710">
    <property type="entry name" value="PbH1"/>
    <property type="match status" value="4"/>
</dbReference>
<evidence type="ECO:0000256" key="8">
    <source>
        <dbReference type="RuleBase" id="RU361169"/>
    </source>
</evidence>
<dbReference type="PANTHER" id="PTHR31375">
    <property type="match status" value="1"/>
</dbReference>
<dbReference type="SUPFAM" id="SSF51126">
    <property type="entry name" value="Pectin lyase-like"/>
    <property type="match status" value="1"/>
</dbReference>
<keyword evidence="7" id="KW-0961">Cell wall biogenesis/degradation</keyword>
<evidence type="ECO:0000256" key="2">
    <source>
        <dbReference type="ARBA" id="ARBA00008834"/>
    </source>
</evidence>
<evidence type="ECO:0000256" key="6">
    <source>
        <dbReference type="ARBA" id="ARBA00023295"/>
    </source>
</evidence>
<keyword evidence="6 8" id="KW-0326">Glycosidase</keyword>
<dbReference type="Gene3D" id="2.160.20.10">
    <property type="entry name" value="Single-stranded right-handed beta-helix, Pectin lyase-like"/>
    <property type="match status" value="1"/>
</dbReference>
<evidence type="ECO:0000256" key="7">
    <source>
        <dbReference type="ARBA" id="ARBA00023316"/>
    </source>
</evidence>
<protein>
    <submittedName>
        <fullName evidence="9">Pectin lyase-like superfamily protein</fullName>
    </submittedName>
</protein>
<evidence type="ECO:0000313" key="9">
    <source>
        <dbReference type="EMBL" id="KAL2485334.1"/>
    </source>
</evidence>
<dbReference type="EMBL" id="JBFOLK010000009">
    <property type="protein sequence ID" value="KAL2485334.1"/>
    <property type="molecule type" value="Genomic_DNA"/>
</dbReference>
<name>A0ABD1RDP7_9LAMI</name>
<dbReference type="InterPro" id="IPR011050">
    <property type="entry name" value="Pectin_lyase_fold/virulence"/>
</dbReference>
<evidence type="ECO:0000256" key="4">
    <source>
        <dbReference type="ARBA" id="ARBA00022525"/>
    </source>
</evidence>
<accession>A0ABD1RDP7</accession>
<dbReference type="Pfam" id="PF00295">
    <property type="entry name" value="Glyco_hydro_28"/>
    <property type="match status" value="1"/>
</dbReference>
<dbReference type="InterPro" id="IPR000743">
    <property type="entry name" value="Glyco_hydro_28"/>
</dbReference>
<keyword evidence="5 8" id="KW-0378">Hydrolase</keyword>
<gene>
    <name evidence="9" type="ORF">Adt_30090</name>
</gene>
<sequence length="269" mass="29252">MCTTEAAAATYNILTFGAKPDAAVDATQPFLQAWASAFQIDGTLVAPSDYRDIGNSGYWILFIHVNRISVIGGTLDANGAGFWACKKSGQNCPVGDKSITFNWANDVLISGLTTLNSQLMHVVINSCNNVLVRNVRIVAPDLSPNTDGIHVQSSTGVTITGSSIKTGDDCISTSPGTRNLWMEKIHIGSLGRDFNEAGVENVTLTASIFSGSNNGLWVKTWARPSNGFVRNIYYRNILMKNVDDPTIIDQNYCPDKIERLRINLLSIYI</sequence>
<reference evidence="10" key="1">
    <citation type="submission" date="2024-07" db="EMBL/GenBank/DDBJ databases">
        <title>Two chromosome-level genome assemblies of Korean endemic species Abeliophyllum distichum and Forsythia ovata (Oleaceae).</title>
        <authorList>
            <person name="Jang H."/>
        </authorList>
    </citation>
    <scope>NUCLEOTIDE SEQUENCE [LARGE SCALE GENOMIC DNA]</scope>
</reference>
<comment type="similarity">
    <text evidence="2 8">Belongs to the glycosyl hydrolase 28 family.</text>
</comment>
<dbReference type="AlphaFoldDB" id="A0ABD1RDP7"/>
<dbReference type="Proteomes" id="UP001604336">
    <property type="component" value="Unassembled WGS sequence"/>
</dbReference>